<comment type="similarity">
    <text evidence="4 12">Belongs to the glycosyl hydrolase 13 family.</text>
</comment>
<dbReference type="InterPro" id="IPR006048">
    <property type="entry name" value="A-amylase/branching_C"/>
</dbReference>
<dbReference type="Proteomes" id="UP001186944">
    <property type="component" value="Unassembled WGS sequence"/>
</dbReference>
<keyword evidence="17" id="KW-1185">Reference proteome</keyword>
<dbReference type="SUPFAM" id="SSF51445">
    <property type="entry name" value="(Trans)glycosidases"/>
    <property type="match status" value="1"/>
</dbReference>
<feature type="domain" description="Alpha-amylase C-terminal" evidence="14">
    <location>
        <begin position="462"/>
        <end position="550"/>
    </location>
</feature>
<dbReference type="PRINTS" id="PR00110">
    <property type="entry name" value="ALPHAAMYLASE"/>
</dbReference>
<dbReference type="InterPro" id="IPR031319">
    <property type="entry name" value="A-amylase_C"/>
</dbReference>
<keyword evidence="10" id="KW-0119">Carbohydrate metabolism</keyword>
<comment type="cofactor">
    <cofactor evidence="3">
        <name>chloride</name>
        <dbReference type="ChEBI" id="CHEBI:17996"/>
    </cofactor>
</comment>
<dbReference type="GO" id="GO:0004556">
    <property type="term" value="F:alpha-amylase activity"/>
    <property type="evidence" value="ECO:0007669"/>
    <property type="project" value="UniProtKB-UniRule"/>
</dbReference>
<evidence type="ECO:0000313" key="16">
    <source>
        <dbReference type="EMBL" id="KAK3088130.1"/>
    </source>
</evidence>
<gene>
    <name evidence="16" type="ORF">FSP39_015118</name>
</gene>
<dbReference type="Gene3D" id="2.60.40.1180">
    <property type="entry name" value="Golgi alpha-mannosidase II"/>
    <property type="match status" value="1"/>
</dbReference>
<keyword evidence="8" id="KW-0106">Calcium</keyword>
<evidence type="ECO:0000256" key="6">
    <source>
        <dbReference type="ARBA" id="ARBA00022723"/>
    </source>
</evidence>
<accession>A0AA88XMH5</accession>
<evidence type="ECO:0000256" key="7">
    <source>
        <dbReference type="ARBA" id="ARBA00022801"/>
    </source>
</evidence>
<dbReference type="CDD" id="cd11317">
    <property type="entry name" value="AmyAc_bac_euk_AmyA"/>
    <property type="match status" value="1"/>
</dbReference>
<name>A0AA88XMH5_PINIB</name>
<evidence type="ECO:0000313" key="17">
    <source>
        <dbReference type="Proteomes" id="UP001186944"/>
    </source>
</evidence>
<evidence type="ECO:0000256" key="12">
    <source>
        <dbReference type="RuleBase" id="RU003615"/>
    </source>
</evidence>
<dbReference type="PANTHER" id="PTHR43447">
    <property type="entry name" value="ALPHA-AMYLASE"/>
    <property type="match status" value="1"/>
</dbReference>
<dbReference type="SMART" id="SM00632">
    <property type="entry name" value="Aamy_C"/>
    <property type="match status" value="1"/>
</dbReference>
<feature type="domain" description="Glycosyl hydrolase family 13 catalytic" evidence="15">
    <location>
        <begin position="70"/>
        <end position="453"/>
    </location>
</feature>
<dbReference type="InterPro" id="IPR006047">
    <property type="entry name" value="GH13_cat_dom"/>
</dbReference>
<dbReference type="EC" id="3.2.1.1" evidence="5"/>
<dbReference type="InterPro" id="IPR017853">
    <property type="entry name" value="GH"/>
</dbReference>
<dbReference type="GO" id="GO:0046872">
    <property type="term" value="F:metal ion binding"/>
    <property type="evidence" value="ECO:0007669"/>
    <property type="project" value="UniProtKB-KW"/>
</dbReference>
<dbReference type="Gene3D" id="3.20.20.80">
    <property type="entry name" value="Glycosidases"/>
    <property type="match status" value="1"/>
</dbReference>
<evidence type="ECO:0000256" key="13">
    <source>
        <dbReference type="SAM" id="MobiDB-lite"/>
    </source>
</evidence>
<sequence>MDNDHNPCIQHKIDNSENQKPTPYKIRIKQEPKQTNKNLHHIEKKRTPDMGVRPVYGGTFSNPTCAPGRYTITHLFEWKWTDIADECEKFLGPYGYCGVQISPPNENRVVTSPNRPWWERYQPVSYKLVTRSGTEAEFRNMVDRCNKVNVRIYADVVINHMTGGGSGSGTGGSHYDGGSLSYPGVPFSSWDFNAGSECHSGDGDIHNYNDPNEVRNCRLVSLRDLKMSKDYVRDKVADYMNNLINIGVAGFRVDAAKHMWPGDLRAVFGKLHNLNTKYFNSGQKPFIFQEVIDMGGEAIKAAEYTPIARVTNFIYGIKIADVFRGNNPAKYLKNWGSAWGMPSPFDVVVFIDNHDNQRGHGGGGGVLTHFEHRAYKMATAFMLAHPYGFTRVMSSYDWPRNIVNGEDKNNWYGPPHNGDMSIKGRSIKADLSCGNGWTCEHRWRQIYNMVAFRNLVFGTTVNNWWDNGNKAIAFSRGNRGFIVINDDTADVNANLQTGLPQGTYCDVISGNYENGACTGNEVHVGGDGRAHFHISHQSEDPVVAIHIGKLLHSSFCMATMI</sequence>
<dbReference type="AlphaFoldDB" id="A0AA88XMH5"/>
<dbReference type="Pfam" id="PF02806">
    <property type="entry name" value="Alpha-amylase_C"/>
    <property type="match status" value="1"/>
</dbReference>
<dbReference type="SMART" id="SM00642">
    <property type="entry name" value="Aamy"/>
    <property type="match status" value="1"/>
</dbReference>
<evidence type="ECO:0000259" key="15">
    <source>
        <dbReference type="SMART" id="SM00642"/>
    </source>
</evidence>
<keyword evidence="7" id="KW-0378">Hydrolase</keyword>
<evidence type="ECO:0000256" key="5">
    <source>
        <dbReference type="ARBA" id="ARBA00012595"/>
    </source>
</evidence>
<evidence type="ECO:0000259" key="14">
    <source>
        <dbReference type="SMART" id="SM00632"/>
    </source>
</evidence>
<feature type="region of interest" description="Disordered" evidence="13">
    <location>
        <begin position="1"/>
        <end position="23"/>
    </location>
</feature>
<evidence type="ECO:0000256" key="2">
    <source>
        <dbReference type="ARBA" id="ARBA00001913"/>
    </source>
</evidence>
<evidence type="ECO:0000256" key="9">
    <source>
        <dbReference type="ARBA" id="ARBA00023214"/>
    </source>
</evidence>
<reference evidence="16" key="1">
    <citation type="submission" date="2019-08" db="EMBL/GenBank/DDBJ databases">
        <title>The improved chromosome-level genome for the pearl oyster Pinctada fucata martensii using PacBio sequencing and Hi-C.</title>
        <authorList>
            <person name="Zheng Z."/>
        </authorList>
    </citation>
    <scope>NUCLEOTIDE SEQUENCE</scope>
    <source>
        <strain evidence="16">ZZ-2019</strain>
        <tissue evidence="16">Adductor muscle</tissue>
    </source>
</reference>
<organism evidence="16 17">
    <name type="scientific">Pinctada imbricata</name>
    <name type="common">Atlantic pearl-oyster</name>
    <name type="synonym">Pinctada martensii</name>
    <dbReference type="NCBI Taxonomy" id="66713"/>
    <lineage>
        <taxon>Eukaryota</taxon>
        <taxon>Metazoa</taxon>
        <taxon>Spiralia</taxon>
        <taxon>Lophotrochozoa</taxon>
        <taxon>Mollusca</taxon>
        <taxon>Bivalvia</taxon>
        <taxon>Autobranchia</taxon>
        <taxon>Pteriomorphia</taxon>
        <taxon>Pterioida</taxon>
        <taxon>Pterioidea</taxon>
        <taxon>Pteriidae</taxon>
        <taxon>Pinctada</taxon>
    </lineage>
</organism>
<keyword evidence="11" id="KW-0326">Glycosidase</keyword>
<comment type="catalytic activity">
    <reaction evidence="1">
        <text>Endohydrolysis of (1-&gt;4)-alpha-D-glucosidic linkages in polysaccharides containing three or more (1-&gt;4)-alpha-linked D-glucose units.</text>
        <dbReference type="EC" id="3.2.1.1"/>
    </reaction>
</comment>
<dbReference type="SUPFAM" id="SSF51011">
    <property type="entry name" value="Glycosyl hydrolase domain"/>
    <property type="match status" value="1"/>
</dbReference>
<evidence type="ECO:0000256" key="1">
    <source>
        <dbReference type="ARBA" id="ARBA00000548"/>
    </source>
</evidence>
<evidence type="ECO:0000256" key="8">
    <source>
        <dbReference type="ARBA" id="ARBA00022837"/>
    </source>
</evidence>
<evidence type="ECO:0000256" key="4">
    <source>
        <dbReference type="ARBA" id="ARBA00008061"/>
    </source>
</evidence>
<dbReference type="GO" id="GO:0005975">
    <property type="term" value="P:carbohydrate metabolic process"/>
    <property type="evidence" value="ECO:0007669"/>
    <property type="project" value="InterPro"/>
</dbReference>
<comment type="caution">
    <text evidence="16">The sequence shown here is derived from an EMBL/GenBank/DDBJ whole genome shotgun (WGS) entry which is preliminary data.</text>
</comment>
<keyword evidence="9" id="KW-0868">Chloride</keyword>
<keyword evidence="6" id="KW-0479">Metal-binding</keyword>
<evidence type="ECO:0000256" key="10">
    <source>
        <dbReference type="ARBA" id="ARBA00023277"/>
    </source>
</evidence>
<protein>
    <recommendedName>
        <fullName evidence="5">alpha-amylase</fullName>
        <ecNumber evidence="5">3.2.1.1</ecNumber>
    </recommendedName>
</protein>
<dbReference type="FunFam" id="3.20.20.80:FF:000056">
    <property type="entry name" value="Pancreatic alpha-amylase"/>
    <property type="match status" value="1"/>
</dbReference>
<dbReference type="EMBL" id="VSWD01000011">
    <property type="protein sequence ID" value="KAK3088130.1"/>
    <property type="molecule type" value="Genomic_DNA"/>
</dbReference>
<proteinExistence type="inferred from homology"/>
<evidence type="ECO:0000256" key="11">
    <source>
        <dbReference type="ARBA" id="ARBA00023295"/>
    </source>
</evidence>
<dbReference type="InterPro" id="IPR013780">
    <property type="entry name" value="Glyco_hydro_b"/>
</dbReference>
<evidence type="ECO:0000256" key="3">
    <source>
        <dbReference type="ARBA" id="ARBA00001923"/>
    </source>
</evidence>
<dbReference type="InterPro" id="IPR006046">
    <property type="entry name" value="Alpha_amylase"/>
</dbReference>
<comment type="cofactor">
    <cofactor evidence="2">
        <name>Ca(2+)</name>
        <dbReference type="ChEBI" id="CHEBI:29108"/>
    </cofactor>
</comment>